<protein>
    <recommendedName>
        <fullName evidence="1">CREG-like beta-barrel domain-containing protein</fullName>
    </recommendedName>
</protein>
<dbReference type="EMBL" id="BACD03000023">
    <property type="protein sequence ID" value="GAO49461.1"/>
    <property type="molecule type" value="Genomic_DNA"/>
</dbReference>
<reference evidence="2 3" key="2">
    <citation type="journal article" date="2014" name="J. Gen. Appl. Microbiol.">
        <title>The early diverging ascomycetous budding yeast Saitoella complicata has three histone deacetylases belonging to the Clr6, Hos2, and Rpd3 lineages.</title>
        <authorList>
            <person name="Nishida H."/>
            <person name="Matsumoto T."/>
            <person name="Kondo S."/>
            <person name="Hamamoto M."/>
            <person name="Yoshikawa H."/>
        </authorList>
    </citation>
    <scope>NUCLEOTIDE SEQUENCE [LARGE SCALE GENOMIC DNA]</scope>
    <source>
        <strain evidence="2 3">NRRL Y-17804</strain>
    </source>
</reference>
<feature type="domain" description="CREG-like beta-barrel" evidence="1">
    <location>
        <begin position="67"/>
        <end position="230"/>
    </location>
</feature>
<gene>
    <name evidence="2" type="ORF">G7K_3611-t1</name>
</gene>
<accession>A0A0E9NIG2</accession>
<evidence type="ECO:0000313" key="2">
    <source>
        <dbReference type="EMBL" id="GAO49461.1"/>
    </source>
</evidence>
<keyword evidence="3" id="KW-1185">Reference proteome</keyword>
<dbReference type="STRING" id="698492.A0A0E9NIG2"/>
<dbReference type="PANTHER" id="PTHR37273:SF1">
    <property type="entry name" value="ADL397C-AP"/>
    <property type="match status" value="1"/>
</dbReference>
<dbReference type="Proteomes" id="UP000033140">
    <property type="component" value="Unassembled WGS sequence"/>
</dbReference>
<dbReference type="Pfam" id="PF13883">
    <property type="entry name" value="CREG_beta-barrel"/>
    <property type="match status" value="1"/>
</dbReference>
<dbReference type="AlphaFoldDB" id="A0A0E9NIG2"/>
<dbReference type="SUPFAM" id="SSF50475">
    <property type="entry name" value="FMN-binding split barrel"/>
    <property type="match status" value="1"/>
</dbReference>
<name>A0A0E9NIG2_SAICN</name>
<sequence>MIASEILNRALDDLNVNWNCNLTTLQWKMAKYSSLRVQFITSLLVVFPFLVQCALLRDVSRPDDRRPEAAARYARQIMATANIGFLGSLVGSKTHGSLEGYPMATMEYFASTEECLEDGGGDPIFLMSPLQAALQNVFEDNRVSLGVRSPQPQSSLPIVDARFSLVGKLEPLNETMAELVKPCYMRAHPEAKWAYAAHDFKYWVLRVDEVYYVGGFGGEHYIGWIDQETWGSARRGKHDGGGLVYQQT</sequence>
<dbReference type="OMA" id="AHREAIF"/>
<organism evidence="2 3">
    <name type="scientific">Saitoella complicata (strain BCRC 22490 / CBS 7301 / JCM 7358 / NBRC 10748 / NRRL Y-17804)</name>
    <dbReference type="NCBI Taxonomy" id="698492"/>
    <lineage>
        <taxon>Eukaryota</taxon>
        <taxon>Fungi</taxon>
        <taxon>Dikarya</taxon>
        <taxon>Ascomycota</taxon>
        <taxon>Taphrinomycotina</taxon>
        <taxon>Taphrinomycotina incertae sedis</taxon>
        <taxon>Saitoella</taxon>
    </lineage>
</organism>
<reference evidence="2 3" key="3">
    <citation type="journal article" date="2015" name="Genome Announc.">
        <title>Draft Genome Sequence of the Archiascomycetous Yeast Saitoella complicata.</title>
        <authorList>
            <person name="Yamauchi K."/>
            <person name="Kondo S."/>
            <person name="Hamamoto M."/>
            <person name="Takahashi Y."/>
            <person name="Ogura Y."/>
            <person name="Hayashi T."/>
            <person name="Nishida H."/>
        </authorList>
    </citation>
    <scope>NUCLEOTIDE SEQUENCE [LARGE SCALE GENOMIC DNA]</scope>
    <source>
        <strain evidence="2 3">NRRL Y-17804</strain>
    </source>
</reference>
<evidence type="ECO:0000259" key="1">
    <source>
        <dbReference type="Pfam" id="PF13883"/>
    </source>
</evidence>
<dbReference type="InterPro" id="IPR055343">
    <property type="entry name" value="CREG_beta-barrel"/>
</dbReference>
<dbReference type="Gene3D" id="2.30.110.10">
    <property type="entry name" value="Electron Transport, Fmn-binding Protein, Chain A"/>
    <property type="match status" value="1"/>
</dbReference>
<dbReference type="InterPro" id="IPR012349">
    <property type="entry name" value="Split_barrel_FMN-bd"/>
</dbReference>
<comment type="caution">
    <text evidence="2">The sequence shown here is derived from an EMBL/GenBank/DDBJ whole genome shotgun (WGS) entry which is preliminary data.</text>
</comment>
<reference evidence="2 3" key="1">
    <citation type="journal article" date="2011" name="J. Gen. Appl. Microbiol.">
        <title>Draft genome sequencing of the enigmatic yeast Saitoella complicata.</title>
        <authorList>
            <person name="Nishida H."/>
            <person name="Hamamoto M."/>
            <person name="Sugiyama J."/>
        </authorList>
    </citation>
    <scope>NUCLEOTIDE SEQUENCE [LARGE SCALE GENOMIC DNA]</scope>
    <source>
        <strain evidence="2 3">NRRL Y-17804</strain>
    </source>
</reference>
<dbReference type="PANTHER" id="PTHR37273">
    <property type="entry name" value="CHROMOSOME 8, WHOLE GENOME SHOTGUN SEQUENCE"/>
    <property type="match status" value="1"/>
</dbReference>
<evidence type="ECO:0000313" key="3">
    <source>
        <dbReference type="Proteomes" id="UP000033140"/>
    </source>
</evidence>
<proteinExistence type="predicted"/>